<dbReference type="InterPro" id="IPR036412">
    <property type="entry name" value="HAD-like_sf"/>
</dbReference>
<dbReference type="Gene3D" id="1.20.120.1600">
    <property type="match status" value="1"/>
</dbReference>
<keyword evidence="2 4" id="KW-0378">Hydrolase</keyword>
<dbReference type="Gene3D" id="3.40.50.1000">
    <property type="entry name" value="HAD superfamily/HAD-like"/>
    <property type="match status" value="1"/>
</dbReference>
<dbReference type="InterPro" id="IPR023214">
    <property type="entry name" value="HAD_sf"/>
</dbReference>
<dbReference type="SFLD" id="SFLDG01129">
    <property type="entry name" value="C1.5:_HAD__Beta-PGM__Phosphata"/>
    <property type="match status" value="1"/>
</dbReference>
<evidence type="ECO:0000313" key="4">
    <source>
        <dbReference type="EMBL" id="RMA82197.1"/>
    </source>
</evidence>
<comment type="cofactor">
    <cofactor evidence="1">
        <name>Mg(2+)</name>
        <dbReference type="ChEBI" id="CHEBI:18420"/>
    </cofactor>
</comment>
<dbReference type="OrthoDB" id="367448at2"/>
<dbReference type="SUPFAM" id="SSF56784">
    <property type="entry name" value="HAD-like"/>
    <property type="match status" value="1"/>
</dbReference>
<evidence type="ECO:0000313" key="5">
    <source>
        <dbReference type="Proteomes" id="UP000267187"/>
    </source>
</evidence>
<dbReference type="RefSeq" id="WP_121875544.1">
    <property type="nucleotide sequence ID" value="NZ_REFJ01000001.1"/>
</dbReference>
<dbReference type="NCBIfam" id="TIGR01549">
    <property type="entry name" value="HAD-SF-IA-v1"/>
    <property type="match status" value="1"/>
</dbReference>
<name>A0A3M0ACJ2_9GAMM</name>
<accession>A0A3M0ACJ2</accession>
<dbReference type="EMBL" id="REFJ01000001">
    <property type="protein sequence ID" value="RMA82197.1"/>
    <property type="molecule type" value="Genomic_DNA"/>
</dbReference>
<evidence type="ECO:0000256" key="1">
    <source>
        <dbReference type="ARBA" id="ARBA00001946"/>
    </source>
</evidence>
<dbReference type="PANTHER" id="PTHR46470">
    <property type="entry name" value="N-ACYLNEURAMINATE-9-PHOSPHATASE"/>
    <property type="match status" value="1"/>
</dbReference>
<dbReference type="GO" id="GO:0009231">
    <property type="term" value="P:riboflavin biosynthetic process"/>
    <property type="evidence" value="ECO:0007669"/>
    <property type="project" value="TreeGrafter"/>
</dbReference>
<gene>
    <name evidence="4" type="ORF">DFR27_0145</name>
</gene>
<dbReference type="Pfam" id="PF00702">
    <property type="entry name" value="Hydrolase"/>
    <property type="match status" value="1"/>
</dbReference>
<proteinExistence type="predicted"/>
<dbReference type="InterPro" id="IPR006439">
    <property type="entry name" value="HAD-SF_hydro_IA"/>
</dbReference>
<reference evidence="4 5" key="1">
    <citation type="submission" date="2018-10" db="EMBL/GenBank/DDBJ databases">
        <title>Genomic Encyclopedia of Type Strains, Phase IV (KMG-IV): sequencing the most valuable type-strain genomes for metagenomic binning, comparative biology and taxonomic classification.</title>
        <authorList>
            <person name="Goeker M."/>
        </authorList>
    </citation>
    <scope>NUCLEOTIDE SEQUENCE [LARGE SCALE GENOMIC DNA]</scope>
    <source>
        <strain evidence="4 5">DSM 25080</strain>
    </source>
</reference>
<dbReference type="PANTHER" id="PTHR46470:SF4">
    <property type="entry name" value="5-AMINO-6-(5-PHOSPHO-D-RIBITYLAMINO)URACIL PHOSPHATASE YIGB"/>
    <property type="match status" value="1"/>
</dbReference>
<dbReference type="Proteomes" id="UP000267187">
    <property type="component" value="Unassembled WGS sequence"/>
</dbReference>
<dbReference type="InterPro" id="IPR051400">
    <property type="entry name" value="HAD-like_hydrolase"/>
</dbReference>
<dbReference type="GO" id="GO:0016787">
    <property type="term" value="F:hydrolase activity"/>
    <property type="evidence" value="ECO:0007669"/>
    <property type="project" value="UniProtKB-KW"/>
</dbReference>
<organism evidence="4 5">
    <name type="scientific">Umboniibacter marinipuniceus</name>
    <dbReference type="NCBI Taxonomy" id="569599"/>
    <lineage>
        <taxon>Bacteria</taxon>
        <taxon>Pseudomonadati</taxon>
        <taxon>Pseudomonadota</taxon>
        <taxon>Gammaproteobacteria</taxon>
        <taxon>Cellvibrionales</taxon>
        <taxon>Cellvibrionaceae</taxon>
        <taxon>Umboniibacter</taxon>
    </lineage>
</organism>
<comment type="caution">
    <text evidence="4">The sequence shown here is derived from an EMBL/GenBank/DDBJ whole genome shotgun (WGS) entry which is preliminary data.</text>
</comment>
<sequence length="233" mass="25511">MNSIKLVAFDLDDTLWDGAAVLAHAETKTFEWMQTHHPDVASCWSIESLKSLRKSMISPQLDYALQLTESRQRSFASAAAQVGYNQGDATDFAAMAIEVFLQARSEVELFSGVEELLNDLSTSFTLASISNGNCRVHTTPIGKYFDLSVSAEEIGAAKPDSGMLSHCQQSLNLSPSECILVGDSDFYDGQAARAAGWHFIHYDVNGLPLERTINNLAQLPEAIGTFCHSDETR</sequence>
<dbReference type="SFLD" id="SFLDS00003">
    <property type="entry name" value="Haloacid_Dehalogenase"/>
    <property type="match status" value="1"/>
</dbReference>
<protein>
    <submittedName>
        <fullName evidence="4">Putative hydrolase of the HAD superfamily</fullName>
    </submittedName>
</protein>
<keyword evidence="3" id="KW-0460">Magnesium</keyword>
<dbReference type="NCBIfam" id="TIGR01509">
    <property type="entry name" value="HAD-SF-IA-v3"/>
    <property type="match status" value="1"/>
</dbReference>
<evidence type="ECO:0000256" key="3">
    <source>
        <dbReference type="ARBA" id="ARBA00022842"/>
    </source>
</evidence>
<dbReference type="AlphaFoldDB" id="A0A3M0ACJ2"/>
<keyword evidence="5" id="KW-1185">Reference proteome</keyword>
<evidence type="ECO:0000256" key="2">
    <source>
        <dbReference type="ARBA" id="ARBA00022801"/>
    </source>
</evidence>